<evidence type="ECO:0000256" key="9">
    <source>
        <dbReference type="ARBA" id="ARBA00049204"/>
    </source>
</evidence>
<comment type="function">
    <text evidence="10">May interact with bacterial adhesins thereby protecting the reproductive tissues from microbial attack. Has no oxalate oxidase activity.</text>
</comment>
<dbReference type="Proteomes" id="UP001630127">
    <property type="component" value="Unassembled WGS sequence"/>
</dbReference>
<dbReference type="InterPro" id="IPR006045">
    <property type="entry name" value="Cupin_1"/>
</dbReference>
<dbReference type="Pfam" id="PF00190">
    <property type="entry name" value="Cupin_1"/>
    <property type="match status" value="1"/>
</dbReference>
<keyword evidence="3 15" id="KW-0052">Apoplast</keyword>
<dbReference type="FunFam" id="2.60.120.10:FF:000025">
    <property type="entry name" value="germin-like protein subfamily 2 member 1"/>
    <property type="match status" value="1"/>
</dbReference>
<keyword evidence="5 12" id="KW-0479">Metal-binding</keyword>
<keyword evidence="8 12" id="KW-0464">Manganese</keyword>
<dbReference type="InterPro" id="IPR014710">
    <property type="entry name" value="RmlC-like_jellyroll"/>
</dbReference>
<dbReference type="PROSITE" id="PS00725">
    <property type="entry name" value="GERMIN"/>
    <property type="match status" value="1"/>
</dbReference>
<dbReference type="GO" id="GO:0009506">
    <property type="term" value="C:plasmodesma"/>
    <property type="evidence" value="ECO:0007669"/>
    <property type="project" value="UniProtKB-ARBA"/>
</dbReference>
<dbReference type="GO" id="GO:0030145">
    <property type="term" value="F:manganese ion binding"/>
    <property type="evidence" value="ECO:0007669"/>
    <property type="project" value="UniProtKB-UniRule"/>
</dbReference>
<keyword evidence="18" id="KW-1185">Reference proteome</keyword>
<feature type="disulfide bond" evidence="14">
    <location>
        <begin position="37"/>
        <end position="53"/>
    </location>
</feature>
<protein>
    <recommendedName>
        <fullName evidence="15">Germin-like protein</fullName>
    </recommendedName>
</protein>
<evidence type="ECO:0000256" key="15">
    <source>
        <dbReference type="RuleBase" id="RU366015"/>
    </source>
</evidence>
<keyword evidence="4 15" id="KW-0964">Secreted</keyword>
<evidence type="ECO:0000256" key="2">
    <source>
        <dbReference type="ARBA" id="ARBA00007456"/>
    </source>
</evidence>
<feature type="binding site" evidence="12">
    <location>
        <position position="117"/>
    </location>
    <ligand>
        <name>oxalate</name>
        <dbReference type="ChEBI" id="CHEBI:30623"/>
    </ligand>
</feature>
<dbReference type="InterPro" id="IPR019780">
    <property type="entry name" value="Germin_Mn-BS"/>
</dbReference>
<dbReference type="GO" id="GO:0048046">
    <property type="term" value="C:apoplast"/>
    <property type="evidence" value="ECO:0007669"/>
    <property type="project" value="UniProtKB-SubCell"/>
</dbReference>
<name>A0ABD2Z0T9_9GENT</name>
<evidence type="ECO:0000313" key="17">
    <source>
        <dbReference type="EMBL" id="KAL3512032.1"/>
    </source>
</evidence>
<evidence type="ECO:0000256" key="10">
    <source>
        <dbReference type="ARBA" id="ARBA00058969"/>
    </source>
</evidence>
<dbReference type="GO" id="GO:0004784">
    <property type="term" value="F:superoxide dismutase activity"/>
    <property type="evidence" value="ECO:0007669"/>
    <property type="project" value="UniProtKB-EC"/>
</dbReference>
<reference evidence="17 18" key="1">
    <citation type="submission" date="2024-11" db="EMBL/GenBank/DDBJ databases">
        <title>A near-complete genome assembly of Cinchona calisaya.</title>
        <authorList>
            <person name="Lian D.C."/>
            <person name="Zhao X.W."/>
            <person name="Wei L."/>
        </authorList>
    </citation>
    <scope>NUCLEOTIDE SEQUENCE [LARGE SCALE GENOMIC DNA]</scope>
    <source>
        <tissue evidence="17">Nenye</tissue>
    </source>
</reference>
<keyword evidence="7 14" id="KW-1015">Disulfide bond</keyword>
<evidence type="ECO:0000259" key="16">
    <source>
        <dbReference type="SMART" id="SM00835"/>
    </source>
</evidence>
<feature type="binding site" evidence="13">
    <location>
        <position position="122"/>
    </location>
    <ligand>
        <name>Mn(2+)</name>
        <dbReference type="ChEBI" id="CHEBI:29035"/>
    </ligand>
</feature>
<comment type="subunit">
    <text evidence="11">Monomer. In the absence of manganese, it forms tetrameric and pentameric forms which show superoxide dismutase activity.</text>
</comment>
<feature type="binding site" evidence="13">
    <location>
        <position position="115"/>
    </location>
    <ligand>
        <name>Mn(2+)</name>
        <dbReference type="ChEBI" id="CHEBI:29035"/>
    </ligand>
</feature>
<evidence type="ECO:0000256" key="13">
    <source>
        <dbReference type="PIRSR" id="PIRSR601929-2"/>
    </source>
</evidence>
<gene>
    <name evidence="17" type="ORF">ACH5RR_024749</name>
</gene>
<evidence type="ECO:0000256" key="12">
    <source>
        <dbReference type="PIRSR" id="PIRSR601929-1"/>
    </source>
</evidence>
<sequence length="224" mass="24602">MKSTLLSVNNRPLLITFFIICPILCQAVDSDNLLDTCPTDATKQTIFINGYPCKNPANISASDFKTSLLNNKGDTDDFFRSSTNMVTAAEFPGLNTLSLSVARTDLEVDGLVTPHAHPRASEMLFVSTGVVIVGFIDTNNVVFQKVLREGDVFVFPRGLLHYCLNNGFEDATVVSVLNSQNPGVVKITGAFFAADDSEFMKKLKQRLISLSRLKFERLENVSLA</sequence>
<evidence type="ECO:0000256" key="6">
    <source>
        <dbReference type="ARBA" id="ARBA00022729"/>
    </source>
</evidence>
<comment type="subcellular location">
    <subcellularLocation>
        <location evidence="1 15">Secreted</location>
        <location evidence="1 15">Extracellular space</location>
        <location evidence="1 15">Apoplast</location>
    </subcellularLocation>
</comment>
<dbReference type="PANTHER" id="PTHR31238">
    <property type="entry name" value="GERMIN-LIKE PROTEIN SUBFAMILY 3 MEMBER 3"/>
    <property type="match status" value="1"/>
</dbReference>
<dbReference type="Gene3D" id="2.60.120.10">
    <property type="entry name" value="Jelly Rolls"/>
    <property type="match status" value="1"/>
</dbReference>
<feature type="binding site" evidence="13">
    <location>
        <position position="161"/>
    </location>
    <ligand>
        <name>Mn(2+)</name>
        <dbReference type="ChEBI" id="CHEBI:29035"/>
    </ligand>
</feature>
<dbReference type="AlphaFoldDB" id="A0ABD2Z0T9"/>
<dbReference type="SUPFAM" id="SSF51182">
    <property type="entry name" value="RmlC-like cupins"/>
    <property type="match status" value="1"/>
</dbReference>
<comment type="caution">
    <text evidence="17">The sequence shown here is derived from an EMBL/GenBank/DDBJ whole genome shotgun (WGS) entry which is preliminary data.</text>
</comment>
<organism evidence="17 18">
    <name type="scientific">Cinchona calisaya</name>
    <dbReference type="NCBI Taxonomy" id="153742"/>
    <lineage>
        <taxon>Eukaryota</taxon>
        <taxon>Viridiplantae</taxon>
        <taxon>Streptophyta</taxon>
        <taxon>Embryophyta</taxon>
        <taxon>Tracheophyta</taxon>
        <taxon>Spermatophyta</taxon>
        <taxon>Magnoliopsida</taxon>
        <taxon>eudicotyledons</taxon>
        <taxon>Gunneridae</taxon>
        <taxon>Pentapetalae</taxon>
        <taxon>asterids</taxon>
        <taxon>lamiids</taxon>
        <taxon>Gentianales</taxon>
        <taxon>Rubiaceae</taxon>
        <taxon>Cinchonoideae</taxon>
        <taxon>Cinchoneae</taxon>
        <taxon>Cinchona</taxon>
    </lineage>
</organism>
<comment type="catalytic activity">
    <reaction evidence="9">
        <text>2 superoxide + 2 H(+) = H2O2 + O2</text>
        <dbReference type="Rhea" id="RHEA:20696"/>
        <dbReference type="ChEBI" id="CHEBI:15378"/>
        <dbReference type="ChEBI" id="CHEBI:15379"/>
        <dbReference type="ChEBI" id="CHEBI:16240"/>
        <dbReference type="ChEBI" id="CHEBI:18421"/>
        <dbReference type="EC" id="1.15.1.1"/>
    </reaction>
</comment>
<dbReference type="GO" id="GO:2000280">
    <property type="term" value="P:regulation of root development"/>
    <property type="evidence" value="ECO:0007669"/>
    <property type="project" value="UniProtKB-ARBA"/>
</dbReference>
<evidence type="ECO:0000313" key="18">
    <source>
        <dbReference type="Proteomes" id="UP001630127"/>
    </source>
</evidence>
<evidence type="ECO:0000256" key="5">
    <source>
        <dbReference type="ARBA" id="ARBA00022723"/>
    </source>
</evidence>
<dbReference type="EMBL" id="JBJUIK010000011">
    <property type="protein sequence ID" value="KAL3512032.1"/>
    <property type="molecule type" value="Genomic_DNA"/>
</dbReference>
<accession>A0ABD2Z0T9</accession>
<dbReference type="GO" id="GO:0010497">
    <property type="term" value="P:plasmodesmata-mediated intercellular transport"/>
    <property type="evidence" value="ECO:0007669"/>
    <property type="project" value="UniProtKB-ARBA"/>
</dbReference>
<feature type="chain" id="PRO_5044525370" description="Germin-like protein" evidence="15">
    <location>
        <begin position="28"/>
        <end position="224"/>
    </location>
</feature>
<feature type="binding site" evidence="12">
    <location>
        <position position="122"/>
    </location>
    <ligand>
        <name>oxalate</name>
        <dbReference type="ChEBI" id="CHEBI:30623"/>
    </ligand>
</feature>
<evidence type="ECO:0000256" key="3">
    <source>
        <dbReference type="ARBA" id="ARBA00022523"/>
    </source>
</evidence>
<dbReference type="InterPro" id="IPR001929">
    <property type="entry name" value="Germin"/>
</dbReference>
<dbReference type="InterPro" id="IPR011051">
    <property type="entry name" value="RmlC_Cupin_sf"/>
</dbReference>
<proteinExistence type="inferred from homology"/>
<evidence type="ECO:0000256" key="14">
    <source>
        <dbReference type="PIRSR" id="PIRSR601929-3"/>
    </source>
</evidence>
<dbReference type="SMART" id="SM00835">
    <property type="entry name" value="Cupin_1"/>
    <property type="match status" value="1"/>
</dbReference>
<evidence type="ECO:0000256" key="4">
    <source>
        <dbReference type="ARBA" id="ARBA00022525"/>
    </source>
</evidence>
<dbReference type="CDD" id="cd02241">
    <property type="entry name" value="cupin_OxOx"/>
    <property type="match status" value="1"/>
</dbReference>
<feature type="domain" description="Cupin type-1" evidence="16">
    <location>
        <begin position="66"/>
        <end position="200"/>
    </location>
</feature>
<evidence type="ECO:0000256" key="8">
    <source>
        <dbReference type="ARBA" id="ARBA00023211"/>
    </source>
</evidence>
<evidence type="ECO:0000256" key="11">
    <source>
        <dbReference type="ARBA" id="ARBA00064720"/>
    </source>
</evidence>
<evidence type="ECO:0000256" key="7">
    <source>
        <dbReference type="ARBA" id="ARBA00023157"/>
    </source>
</evidence>
<feature type="signal peptide" evidence="15">
    <location>
        <begin position="1"/>
        <end position="27"/>
    </location>
</feature>
<feature type="binding site" evidence="13">
    <location>
        <position position="117"/>
    </location>
    <ligand>
        <name>Mn(2+)</name>
        <dbReference type="ChEBI" id="CHEBI:29035"/>
    </ligand>
</feature>
<keyword evidence="6 15" id="KW-0732">Signal</keyword>
<comment type="similarity">
    <text evidence="2 15">Belongs to the germin family.</text>
</comment>
<evidence type="ECO:0000256" key="1">
    <source>
        <dbReference type="ARBA" id="ARBA00004271"/>
    </source>
</evidence>
<dbReference type="PRINTS" id="PR00325">
    <property type="entry name" value="GERMIN"/>
</dbReference>